<comment type="caution">
    <text evidence="1">The sequence shown here is derived from an EMBL/GenBank/DDBJ whole genome shotgun (WGS) entry which is preliminary data.</text>
</comment>
<reference evidence="1" key="1">
    <citation type="submission" date="2022-11" db="EMBL/GenBank/DDBJ databases">
        <title>Genome Sequence of Boeremia exigua.</title>
        <authorList>
            <person name="Buettner E."/>
        </authorList>
    </citation>
    <scope>NUCLEOTIDE SEQUENCE</scope>
    <source>
        <strain evidence="1">CU02</strain>
    </source>
</reference>
<keyword evidence="2" id="KW-1185">Reference proteome</keyword>
<gene>
    <name evidence="1" type="ORF">OPT61_g2448</name>
</gene>
<name>A0ACC2ILN9_9PLEO</name>
<evidence type="ECO:0000313" key="1">
    <source>
        <dbReference type="EMBL" id="KAJ8116038.1"/>
    </source>
</evidence>
<evidence type="ECO:0000313" key="2">
    <source>
        <dbReference type="Proteomes" id="UP001153331"/>
    </source>
</evidence>
<protein>
    <submittedName>
        <fullName evidence="1">Uncharacterized protein</fullName>
    </submittedName>
</protein>
<proteinExistence type="predicted"/>
<organism evidence="1 2">
    <name type="scientific">Boeremia exigua</name>
    <dbReference type="NCBI Taxonomy" id="749465"/>
    <lineage>
        <taxon>Eukaryota</taxon>
        <taxon>Fungi</taxon>
        <taxon>Dikarya</taxon>
        <taxon>Ascomycota</taxon>
        <taxon>Pezizomycotina</taxon>
        <taxon>Dothideomycetes</taxon>
        <taxon>Pleosporomycetidae</taxon>
        <taxon>Pleosporales</taxon>
        <taxon>Pleosporineae</taxon>
        <taxon>Didymellaceae</taxon>
        <taxon>Boeremia</taxon>
    </lineage>
</organism>
<dbReference type="Proteomes" id="UP001153331">
    <property type="component" value="Unassembled WGS sequence"/>
</dbReference>
<accession>A0ACC2ILN9</accession>
<sequence>MPSAAPHNLPPVKTLDPSMSVKTRFASATQATLVRNRNLILRPAEHKLPLNLQSPLKSHSNSTPQTSKSKEYWIRKLLEMPPRSVCLNVFTTSLGEAGTAVREGREVNPHELTFGRRDSAQSLPDDDTARRSSSGSIAPSSAATSPPPAFNRADLFNSLRPAASTESLNSAFAFASKRTLCIILQEPDRSVARFGTSVLELQGNQADSMPAMSNERYANIPSSLLNMLWPEC</sequence>
<dbReference type="EMBL" id="JAPHNI010000111">
    <property type="protein sequence ID" value="KAJ8116038.1"/>
    <property type="molecule type" value="Genomic_DNA"/>
</dbReference>